<dbReference type="EMBL" id="PVZC01000006">
    <property type="protein sequence ID" value="PRX97421.1"/>
    <property type="molecule type" value="Genomic_DNA"/>
</dbReference>
<accession>A0A2T0Q0V6</accession>
<organism evidence="2 3">
    <name type="scientific">Allonocardiopsis opalescens</name>
    <dbReference type="NCBI Taxonomy" id="1144618"/>
    <lineage>
        <taxon>Bacteria</taxon>
        <taxon>Bacillati</taxon>
        <taxon>Actinomycetota</taxon>
        <taxon>Actinomycetes</taxon>
        <taxon>Streptosporangiales</taxon>
        <taxon>Allonocardiopsis</taxon>
    </lineage>
</organism>
<dbReference type="InterPro" id="IPR007361">
    <property type="entry name" value="DUF427"/>
</dbReference>
<evidence type="ECO:0000313" key="2">
    <source>
        <dbReference type="EMBL" id="PRX97421.1"/>
    </source>
</evidence>
<feature type="domain" description="DUF427" evidence="1">
    <location>
        <begin position="38"/>
        <end position="130"/>
    </location>
</feature>
<dbReference type="OrthoDB" id="285364at2"/>
<evidence type="ECO:0000259" key="1">
    <source>
        <dbReference type="Pfam" id="PF04248"/>
    </source>
</evidence>
<gene>
    <name evidence="2" type="ORF">CLV72_106460</name>
</gene>
<dbReference type="PANTHER" id="PTHR34310">
    <property type="entry name" value="DUF427 DOMAIN PROTEIN (AFU_ORTHOLOGUE AFUA_3G02220)"/>
    <property type="match status" value="1"/>
</dbReference>
<feature type="domain" description="DUF427" evidence="1">
    <location>
        <begin position="162"/>
        <end position="253"/>
    </location>
</feature>
<dbReference type="PANTHER" id="PTHR34310:SF9">
    <property type="entry name" value="BLR5716 PROTEIN"/>
    <property type="match status" value="1"/>
</dbReference>
<protein>
    <submittedName>
        <fullName evidence="2">Uncharacterized protein (DUF427 family)</fullName>
    </submittedName>
</protein>
<dbReference type="Pfam" id="PF04248">
    <property type="entry name" value="NTP_transf_9"/>
    <property type="match status" value="2"/>
</dbReference>
<dbReference type="RefSeq" id="WP_106249529.1">
    <property type="nucleotide sequence ID" value="NZ_PVZC01000006.1"/>
</dbReference>
<sequence>MSLTFGYGPLSRRVPETVNYRLDGPQHRLLLHPFPRRIRAVVGEVTVLDTERGRLLHETGLLPVLYVPLDDIRDEVLTPSDHTTHCPFKGDARYWHLRVGDRTVDNAVWSYPEPNPESSWLRGLASMYWEAADGWLDEDEHVQGHLRDPYHRVDVRRSSRRVRVTLGDEVIAESDRPRLLSETGLPNRLYLPPEDVRRDLLQPSETTSVCPYKGNASYWSLRVGDRRLDDAAWSYPAPLAEALDVAGYLCFLHDDLTVTSMPG</sequence>
<dbReference type="Gene3D" id="2.170.150.40">
    <property type="entry name" value="Domain of unknown function (DUF427)"/>
    <property type="match status" value="2"/>
</dbReference>
<keyword evidence="3" id="KW-1185">Reference proteome</keyword>
<evidence type="ECO:0000313" key="3">
    <source>
        <dbReference type="Proteomes" id="UP000237846"/>
    </source>
</evidence>
<dbReference type="AlphaFoldDB" id="A0A2T0Q0V6"/>
<dbReference type="Proteomes" id="UP000237846">
    <property type="component" value="Unassembled WGS sequence"/>
</dbReference>
<reference evidence="2 3" key="1">
    <citation type="submission" date="2018-03" db="EMBL/GenBank/DDBJ databases">
        <title>Genomic Encyclopedia of Archaeal and Bacterial Type Strains, Phase II (KMG-II): from individual species to whole genera.</title>
        <authorList>
            <person name="Goeker M."/>
        </authorList>
    </citation>
    <scope>NUCLEOTIDE SEQUENCE [LARGE SCALE GENOMIC DNA]</scope>
    <source>
        <strain evidence="2 3">DSM 45601</strain>
    </source>
</reference>
<comment type="caution">
    <text evidence="2">The sequence shown here is derived from an EMBL/GenBank/DDBJ whole genome shotgun (WGS) entry which is preliminary data.</text>
</comment>
<name>A0A2T0Q0V6_9ACTN</name>
<proteinExistence type="predicted"/>
<dbReference type="InterPro" id="IPR038694">
    <property type="entry name" value="DUF427_sf"/>
</dbReference>